<feature type="transmembrane region" description="Helical" evidence="6">
    <location>
        <begin position="44"/>
        <end position="65"/>
    </location>
</feature>
<feature type="transmembrane region" description="Helical" evidence="6">
    <location>
        <begin position="229"/>
        <end position="250"/>
    </location>
</feature>
<feature type="domain" description="Copper resistance protein D" evidence="7">
    <location>
        <begin position="187"/>
        <end position="285"/>
    </location>
</feature>
<feature type="transmembrane region" description="Helical" evidence="6">
    <location>
        <begin position="195"/>
        <end position="217"/>
    </location>
</feature>
<evidence type="ECO:0000256" key="6">
    <source>
        <dbReference type="RuleBase" id="RU369037"/>
    </source>
</evidence>
<evidence type="ECO:0000256" key="1">
    <source>
        <dbReference type="ARBA" id="ARBA00004651"/>
    </source>
</evidence>
<name>A0A443II52_9GAMM</name>
<dbReference type="GO" id="GO:0005886">
    <property type="term" value="C:plasma membrane"/>
    <property type="evidence" value="ECO:0007669"/>
    <property type="project" value="UniProtKB-SubCell"/>
</dbReference>
<evidence type="ECO:0000313" key="8">
    <source>
        <dbReference type="EMBL" id="RWR03825.1"/>
    </source>
</evidence>
<dbReference type="InterPro" id="IPR032694">
    <property type="entry name" value="CopC/D"/>
</dbReference>
<keyword evidence="3 6" id="KW-0812">Transmembrane</keyword>
<dbReference type="InterPro" id="IPR008457">
    <property type="entry name" value="Cu-R_CopD_dom"/>
</dbReference>
<reference evidence="8 9" key="1">
    <citation type="submission" date="2014-04" db="EMBL/GenBank/DDBJ databases">
        <title>Draft genome sequence of Pantoea beijingensis strain LMG 27579, an emerging pathogen to Pleurotus eryngii with potential industrial application.</title>
        <authorList>
            <person name="Xu F."/>
            <person name="Liu Y."/>
            <person name="Wang S."/>
            <person name="Yin Y."/>
            <person name="Ma Y."/>
            <person name="Zhao S."/>
            <person name="Rong C."/>
        </authorList>
    </citation>
    <scope>NUCLEOTIDE SEQUENCE [LARGE SCALE GENOMIC DNA]</scope>
    <source>
        <strain evidence="8 9">LMG 27579</strain>
    </source>
</reference>
<organism evidence="8 9">
    <name type="scientific">[Pantoea] beijingensis</name>
    <dbReference type="NCBI Taxonomy" id="1324864"/>
    <lineage>
        <taxon>Bacteria</taxon>
        <taxon>Pseudomonadati</taxon>
        <taxon>Pseudomonadota</taxon>
        <taxon>Gammaproteobacteria</taxon>
        <taxon>Enterobacterales</taxon>
        <taxon>Erwiniaceae</taxon>
        <taxon>Erwinia</taxon>
    </lineage>
</organism>
<dbReference type="EMBL" id="JMEE01000001">
    <property type="protein sequence ID" value="RWR03825.1"/>
    <property type="molecule type" value="Genomic_DNA"/>
</dbReference>
<dbReference type="AlphaFoldDB" id="A0A443II52"/>
<proteinExistence type="inferred from homology"/>
<keyword evidence="6" id="KW-0186">Copper</keyword>
<evidence type="ECO:0000256" key="2">
    <source>
        <dbReference type="ARBA" id="ARBA00022475"/>
    </source>
</evidence>
<dbReference type="Pfam" id="PF05425">
    <property type="entry name" value="CopD"/>
    <property type="match status" value="1"/>
</dbReference>
<dbReference type="PANTHER" id="PTHR34820:SF4">
    <property type="entry name" value="INNER MEMBRANE PROTEIN YEBZ"/>
    <property type="match status" value="1"/>
</dbReference>
<keyword evidence="5 6" id="KW-0472">Membrane</keyword>
<evidence type="ECO:0000256" key="3">
    <source>
        <dbReference type="ARBA" id="ARBA00022692"/>
    </source>
</evidence>
<protein>
    <recommendedName>
        <fullName evidence="6">Copper resistance protein D</fullName>
    </recommendedName>
</protein>
<feature type="transmembrane region" description="Helical" evidence="6">
    <location>
        <begin position="94"/>
        <end position="112"/>
    </location>
</feature>
<feature type="transmembrane region" description="Helical" evidence="6">
    <location>
        <begin position="119"/>
        <end position="140"/>
    </location>
</feature>
<dbReference type="GO" id="GO:0046688">
    <property type="term" value="P:response to copper ion"/>
    <property type="evidence" value="ECO:0007669"/>
    <property type="project" value="UniProtKB-UniRule"/>
</dbReference>
<keyword evidence="6" id="KW-0997">Cell inner membrane</keyword>
<accession>A0A443II52</accession>
<dbReference type="InterPro" id="IPR047689">
    <property type="entry name" value="CopD"/>
</dbReference>
<comment type="caution">
    <text evidence="8">The sequence shown here is derived from an EMBL/GenBank/DDBJ whole genome shotgun (WGS) entry which is preliminary data.</text>
</comment>
<keyword evidence="9" id="KW-1185">Reference proteome</keyword>
<comment type="similarity">
    <text evidence="6">Belongs to the CopD family.</text>
</comment>
<dbReference type="RefSeq" id="WP_128174808.1">
    <property type="nucleotide sequence ID" value="NZ_CP071409.1"/>
</dbReference>
<keyword evidence="4 6" id="KW-1133">Transmembrane helix</keyword>
<dbReference type="PANTHER" id="PTHR34820">
    <property type="entry name" value="INNER MEMBRANE PROTEIN YEBZ"/>
    <property type="match status" value="1"/>
</dbReference>
<feature type="transmembrane region" description="Helical" evidence="6">
    <location>
        <begin position="152"/>
        <end position="174"/>
    </location>
</feature>
<feature type="transmembrane region" description="Helical" evidence="6">
    <location>
        <begin position="12"/>
        <end position="32"/>
    </location>
</feature>
<comment type="function">
    <text evidence="6">Involved in copper resistance.</text>
</comment>
<dbReference type="GO" id="GO:0006825">
    <property type="term" value="P:copper ion transport"/>
    <property type="evidence" value="ECO:0007669"/>
    <property type="project" value="InterPro"/>
</dbReference>
<dbReference type="Proteomes" id="UP000288794">
    <property type="component" value="Unassembled WGS sequence"/>
</dbReference>
<feature type="transmembrane region" description="Helical" evidence="6">
    <location>
        <begin position="271"/>
        <end position="289"/>
    </location>
</feature>
<evidence type="ECO:0000259" key="7">
    <source>
        <dbReference type="Pfam" id="PF05425"/>
    </source>
</evidence>
<evidence type="ECO:0000256" key="5">
    <source>
        <dbReference type="ARBA" id="ARBA00023136"/>
    </source>
</evidence>
<evidence type="ECO:0000256" key="4">
    <source>
        <dbReference type="ARBA" id="ARBA00022989"/>
    </source>
</evidence>
<keyword evidence="2 6" id="KW-1003">Cell membrane</keyword>
<gene>
    <name evidence="8" type="ORF">ED28_02220</name>
</gene>
<dbReference type="NCBIfam" id="NF033808">
    <property type="entry name" value="copper_CopD"/>
    <property type="match status" value="1"/>
</dbReference>
<sequence length="292" mass="32419">MSLSLLFILCRWLHFTALILLVGAVSYTALLAPKSFRSHLILRLYPLIQGTCVLTLFSAGALLAVQTGLMSGDWHDIGDSETWLAVLGTRFGQAWQWQIFLSAAACLVFLYLRVKRQLVLFVLGLVQLCGLAFVGHATMLEGWAGALQRSNHAIHLISAAFWAGGLLPLLLLMQEVSKITLRDDAIRTMMRFSRYGHLAVALAIITGMVNSIMILGWPLSSFAAYSQWLALKICLVAVMIMIALFNRYWLVPRFQLVGEEAHQRFILMTKIELVIAIAVVFVVSVYATLPPA</sequence>
<evidence type="ECO:0000313" key="9">
    <source>
        <dbReference type="Proteomes" id="UP000288794"/>
    </source>
</evidence>
<comment type="subcellular location">
    <subcellularLocation>
        <location evidence="6">Cell inner membrane</location>
        <topology evidence="6">Multi-pass membrane protein</topology>
    </subcellularLocation>
    <subcellularLocation>
        <location evidence="1">Cell membrane</location>
        <topology evidence="1">Multi-pass membrane protein</topology>
    </subcellularLocation>
</comment>